<evidence type="ECO:0000313" key="2">
    <source>
        <dbReference type="Proteomes" id="UP000037178"/>
    </source>
</evidence>
<dbReference type="OrthoDB" id="7875369at2"/>
<dbReference type="RefSeq" id="WP_152912545.1">
    <property type="nucleotide sequence ID" value="NZ_LFTY01000002.1"/>
</dbReference>
<sequence length="146" mass="15798">MQVLLVTDDLPQQEAIMIPFIKAGVLVTATSSLKVAEAFISTNVVDLLVASERVRGRLSHSTILMAEHQHAHLSTILLTDRTDRDAEEVFELIPSVHALIGTGVPGEVVLQFGRASVVSKSKPAPLTFSSRFGRVVEEDASRRIAA</sequence>
<gene>
    <name evidence="1" type="ORF">AIOL_003057</name>
</gene>
<comment type="caution">
    <text evidence="1">The sequence shown here is derived from an EMBL/GenBank/DDBJ whole genome shotgun (WGS) entry which is preliminary data.</text>
</comment>
<dbReference type="Proteomes" id="UP000037178">
    <property type="component" value="Unassembled WGS sequence"/>
</dbReference>
<accession>A0A0J9E5S3</accession>
<reference evidence="1 2" key="1">
    <citation type="submission" date="2015-06" db="EMBL/GenBank/DDBJ databases">
        <title>Draft genome sequence of an Alphaproteobacteria species associated to the Mediterranean sponge Oscarella lobularis.</title>
        <authorList>
            <person name="Jourda C."/>
            <person name="Santini S."/>
            <person name="Claverie J.-M."/>
        </authorList>
    </citation>
    <scope>NUCLEOTIDE SEQUENCE [LARGE SCALE GENOMIC DNA]</scope>
    <source>
        <strain evidence="1">IGS</strain>
    </source>
</reference>
<organism evidence="1 2">
    <name type="scientific">Candidatus Rhodobacter oscarellae</name>
    <dbReference type="NCBI Taxonomy" id="1675527"/>
    <lineage>
        <taxon>Bacteria</taxon>
        <taxon>Pseudomonadati</taxon>
        <taxon>Pseudomonadota</taxon>
        <taxon>Alphaproteobacteria</taxon>
        <taxon>Rhodobacterales</taxon>
        <taxon>Rhodobacter group</taxon>
        <taxon>Rhodobacter</taxon>
    </lineage>
</organism>
<dbReference type="STRING" id="1675527.AIOL_003057"/>
<dbReference type="EMBL" id="LFTY01000002">
    <property type="protein sequence ID" value="KMW58087.1"/>
    <property type="molecule type" value="Genomic_DNA"/>
</dbReference>
<name>A0A0J9E5S3_9RHOB</name>
<dbReference type="AlphaFoldDB" id="A0A0J9E5S3"/>
<proteinExistence type="predicted"/>
<dbReference type="PATRIC" id="fig|1675527.3.peg.3198"/>
<protein>
    <submittedName>
        <fullName evidence="1">Uncharacterized protein</fullName>
    </submittedName>
</protein>
<evidence type="ECO:0000313" key="1">
    <source>
        <dbReference type="EMBL" id="KMW58087.1"/>
    </source>
</evidence>
<keyword evidence="2" id="KW-1185">Reference proteome</keyword>